<protein>
    <submittedName>
        <fullName evidence="2">Uncharacterized protein</fullName>
    </submittedName>
</protein>
<accession>A0ABQ5KSQ6</accession>
<name>A0ABQ5KSQ6_9EUKA</name>
<dbReference type="Proteomes" id="UP001057375">
    <property type="component" value="Unassembled WGS sequence"/>
</dbReference>
<proteinExistence type="predicted"/>
<evidence type="ECO:0000256" key="1">
    <source>
        <dbReference type="SAM" id="MobiDB-lite"/>
    </source>
</evidence>
<dbReference type="EMBL" id="BQXS01010912">
    <property type="protein sequence ID" value="GKT35046.1"/>
    <property type="molecule type" value="Genomic_DNA"/>
</dbReference>
<evidence type="ECO:0000313" key="3">
    <source>
        <dbReference type="Proteomes" id="UP001057375"/>
    </source>
</evidence>
<keyword evidence="3" id="KW-1185">Reference proteome</keyword>
<gene>
    <name evidence="2" type="ORF">ADUPG1_008286</name>
</gene>
<feature type="region of interest" description="Disordered" evidence="1">
    <location>
        <begin position="1092"/>
        <end position="1120"/>
    </location>
</feature>
<evidence type="ECO:0000313" key="2">
    <source>
        <dbReference type="EMBL" id="GKT35046.1"/>
    </source>
</evidence>
<organism evidence="2 3">
    <name type="scientific">Aduncisulcus paluster</name>
    <dbReference type="NCBI Taxonomy" id="2918883"/>
    <lineage>
        <taxon>Eukaryota</taxon>
        <taxon>Metamonada</taxon>
        <taxon>Carpediemonas-like organisms</taxon>
        <taxon>Aduncisulcus</taxon>
    </lineage>
</organism>
<comment type="caution">
    <text evidence="2">The sequence shown here is derived from an EMBL/GenBank/DDBJ whole genome shotgun (WGS) entry which is preliminary data.</text>
</comment>
<sequence length="1192" mass="133067">MNSQRVLALSHLADIVKRIENGVFSRFDSERILDVLFNNGHIVIAAAMAIPSPNMGVSAAALHLMECLMGNSLENILSLHIFDDKMFHGIFDPGYHSSFGIDSTHEKSVMSEGELSQRDWHFALVERMGIIETCGAIIKHEIQISKSTNSLSFSPRIQSCLNILSRLASRRCFGRNIDEYGDYVFAHRMFNIKQSPLCCEFSAQISRVSINILISSLKTIFGFGEPLWPQAAGKRSKAARGVVEEMKHGYNAISDEIVGLRVRSTLSPSLIDSLASQVNAVIPCLRFCVTALSNPYGTSWLKGDLGDTFKNPLTQGIVPSFSRLFASCLMALYCCPLVLSPLLSPVLSLLSILLTSLGWEYDEDHAETEHIVKDSTKPNRLLLQCFCMDEMILVGCGPSLIYATCHRFCDDICLFLDKKDTREKQKREREAKEKEEEVRARKVEALQYCQSELIEFVNEQREKQVKCERRGQTNMKKMKKRKLDAEYISSNDLLSFTHPFMCMVNLLRMGRKMISHMWDMGDSHEAIDDAKILSRKERSLASIFDVIRRCVSYSPHYNSFLKSPSLVLLIGEALIDLHSCPMAATKELSTIPSLESSLSRCGVSMETLLSSCSGMISVAQSPFSPPFCVCGCSRVSVSLDDMMGKISQTRAYLHLLEIIMGLSWLEPITLLTESIGKAIGIKPIVSWLRFSLTKDLECHSIDFPPSVSPFILPLLSLYSLCSSQSDRVWMRELHSIAALCVGQWNSDVLSRMNQSFTLLYTTEGSVQKQIISKPADKKHVESLQHESEEYYLPISKEKSSLSLLVPSHLQLLFYHVLHVLNSSSSILFPHTLLSILLSTVPTLYSASPKDGDTHFPQSLLSYDALLSEVALVGDVSAFSEEKLDEYHKSLSPLTCIHACTKQGVSLGGALKDDGKVGEALVMFECMAVSMSMPELVFGASIVLVACGQEEKDSKEQMKIAHSGRDIIFKRLETMWTVLQKFNDERVITTELDTSISQIHSTPSQISKIEYQNVIDSIVKQMRLLPSLVPLLIQRIEEDGVDRRNVPFVSILFSILLSLPLPTAFEGYKISIMNILSKQNLLFHGTHLSISQSLPEEGPKESGIQIQSDNNDDIEKSESQKRQEVISELETLLAPSKSPSVPIYSPVILYNLAPLVAKNGGEGKKMVIEMLEHAIDKGPFASEARKILDIIHK</sequence>
<reference evidence="2" key="1">
    <citation type="submission" date="2022-03" db="EMBL/GenBank/DDBJ databases">
        <title>Draft genome sequence of Aduncisulcus paluster, a free-living microaerophilic Fornicata.</title>
        <authorList>
            <person name="Yuyama I."/>
            <person name="Kume K."/>
            <person name="Tamura T."/>
            <person name="Inagaki Y."/>
            <person name="Hashimoto T."/>
        </authorList>
    </citation>
    <scope>NUCLEOTIDE SEQUENCE</scope>
    <source>
        <strain evidence="2">NY0171</strain>
    </source>
</reference>